<dbReference type="OrthoDB" id="1436858at2"/>
<evidence type="ECO:0000313" key="1">
    <source>
        <dbReference type="EMBL" id="QAA82761.1"/>
    </source>
</evidence>
<proteinExistence type="predicted"/>
<dbReference type="EMBL" id="CP034951">
    <property type="protein sequence ID" value="QAA82761.1"/>
    <property type="molecule type" value="Genomic_DNA"/>
</dbReference>
<dbReference type="Proteomes" id="UP000285517">
    <property type="component" value="Chromosome"/>
</dbReference>
<gene>
    <name evidence="1" type="ORF">EI546_14000</name>
</gene>
<organism evidence="1 2">
    <name type="scientific">Aequorivita ciconiae</name>
    <dbReference type="NCBI Taxonomy" id="2494375"/>
    <lineage>
        <taxon>Bacteria</taxon>
        <taxon>Pseudomonadati</taxon>
        <taxon>Bacteroidota</taxon>
        <taxon>Flavobacteriia</taxon>
        <taxon>Flavobacteriales</taxon>
        <taxon>Flavobacteriaceae</taxon>
        <taxon>Aequorivita</taxon>
    </lineage>
</organism>
<evidence type="ECO:0000313" key="2">
    <source>
        <dbReference type="Proteomes" id="UP000285517"/>
    </source>
</evidence>
<dbReference type="KEGG" id="aev:EI546_14000"/>
<keyword evidence="2" id="KW-1185">Reference proteome</keyword>
<protein>
    <submittedName>
        <fullName evidence="1">Uncharacterized protein</fullName>
    </submittedName>
</protein>
<reference evidence="1 2" key="1">
    <citation type="submission" date="2019-01" db="EMBL/GenBank/DDBJ databases">
        <title>Complete genome sequencing of Aequorivita sp. H23M31.</title>
        <authorList>
            <person name="Bae J.-W."/>
        </authorList>
    </citation>
    <scope>NUCLEOTIDE SEQUENCE [LARGE SCALE GENOMIC DNA]</scope>
    <source>
        <strain evidence="1 2">H23M31</strain>
    </source>
</reference>
<dbReference type="RefSeq" id="WP_128251126.1">
    <property type="nucleotide sequence ID" value="NZ_CP034951.1"/>
</dbReference>
<accession>A0A410G6A9</accession>
<name>A0A410G6A9_9FLAO</name>
<dbReference type="AlphaFoldDB" id="A0A410G6A9"/>
<sequence>MKKTLLLGGLTALLFVQCGKDSDPFLIKKDAIGNLTEHTKMKQLDSIFSADSIVKTNSSPNALETQGEVEIYEKGGQKLLLLSPKNETDPNSTITDVLVFDPRYKTEKGVGLSSTFKDFRDNYTVSNIHRIINGILVFFSDTNIYLTIDAKNLPEEIRYNPEATIDASQIPDSAPIKYFRIGWEAE</sequence>